<dbReference type="Proteomes" id="UP000001542">
    <property type="component" value="Unassembled WGS sequence"/>
</dbReference>
<protein>
    <submittedName>
        <fullName evidence="2">Uncharacterized protein</fullName>
    </submittedName>
</protein>
<dbReference type="KEGG" id="tva:4756497"/>
<evidence type="ECO:0000313" key="3">
    <source>
        <dbReference type="Proteomes" id="UP000001542"/>
    </source>
</evidence>
<name>A2F8R7_TRIV3</name>
<dbReference type="AlphaFoldDB" id="A2F8R7"/>
<evidence type="ECO:0000313" key="2">
    <source>
        <dbReference type="EMBL" id="EAX98697.1"/>
    </source>
</evidence>
<feature type="region of interest" description="Disordered" evidence="1">
    <location>
        <begin position="59"/>
        <end position="107"/>
    </location>
</feature>
<evidence type="ECO:0000256" key="1">
    <source>
        <dbReference type="SAM" id="MobiDB-lite"/>
    </source>
</evidence>
<dbReference type="InParanoid" id="A2F8R7"/>
<dbReference type="VEuPathDB" id="TrichDB:TVAGG3_1032660"/>
<sequence length="445" mass="50960">MNGGNLYGHQPNENQPMQNAKFPIPQGQPMFRQQMTNASQLYRQFNPNMINQYHAMYQQNQQQSQAAQPPPIPQTQPVMPTGQQPPQNQQSKKRAKQQPQKHPYPPQQFAFNHQPYLVQQQQPQDIIKGLLSKLPDELADLFFKIYNIPQKKKDQRIAMFIDMITELNQSFPDAAKMISQYQLMKPEAINAFRDPPLPAVFQRTKGTYPSYFICYRTKKDGFEYIPSPREKKQNEMIIGTFFTIQNVPARGKVALIDKDKRREIQPFKFGETFECFVLHSNEPMQGKFHILTELAPEVSNILTFFVIQMVTRRSWVDVVSNLSKNDPQFNPALIGDVIPASHSVNGVTCHIDAASIFESACTTYLPICPRCGKQILLKDLSFSLTQDAPPSNPDPLVADFIAQELYYVREDSDDVSDIETLQADQREFNFSGADEYLNSISESIL</sequence>
<accession>A2F8R7</accession>
<feature type="region of interest" description="Disordered" evidence="1">
    <location>
        <begin position="1"/>
        <end position="27"/>
    </location>
</feature>
<dbReference type="VEuPathDB" id="TrichDB:TVAG_333610"/>
<dbReference type="RefSeq" id="XP_001311627.1">
    <property type="nucleotide sequence ID" value="XM_001311626.1"/>
</dbReference>
<feature type="compositionally biased region" description="Polar residues" evidence="1">
    <location>
        <begin position="81"/>
        <end position="90"/>
    </location>
</feature>
<organism evidence="2 3">
    <name type="scientific">Trichomonas vaginalis (strain ATCC PRA-98 / G3)</name>
    <dbReference type="NCBI Taxonomy" id="412133"/>
    <lineage>
        <taxon>Eukaryota</taxon>
        <taxon>Metamonada</taxon>
        <taxon>Parabasalia</taxon>
        <taxon>Trichomonadida</taxon>
        <taxon>Trichomonadidae</taxon>
        <taxon>Trichomonas</taxon>
    </lineage>
</organism>
<dbReference type="EMBL" id="DS113665">
    <property type="protein sequence ID" value="EAX98697.1"/>
    <property type="molecule type" value="Genomic_DNA"/>
</dbReference>
<reference evidence="2" key="2">
    <citation type="journal article" date="2007" name="Science">
        <title>Draft genome sequence of the sexually transmitted pathogen Trichomonas vaginalis.</title>
        <authorList>
            <person name="Carlton J.M."/>
            <person name="Hirt R.P."/>
            <person name="Silva J.C."/>
            <person name="Delcher A.L."/>
            <person name="Schatz M."/>
            <person name="Zhao Q."/>
            <person name="Wortman J.R."/>
            <person name="Bidwell S.L."/>
            <person name="Alsmark U.C.M."/>
            <person name="Besteiro S."/>
            <person name="Sicheritz-Ponten T."/>
            <person name="Noel C.J."/>
            <person name="Dacks J.B."/>
            <person name="Foster P.G."/>
            <person name="Simillion C."/>
            <person name="Van de Peer Y."/>
            <person name="Miranda-Saavedra D."/>
            <person name="Barton G.J."/>
            <person name="Westrop G.D."/>
            <person name="Mueller S."/>
            <person name="Dessi D."/>
            <person name="Fiori P.L."/>
            <person name="Ren Q."/>
            <person name="Paulsen I."/>
            <person name="Zhang H."/>
            <person name="Bastida-Corcuera F.D."/>
            <person name="Simoes-Barbosa A."/>
            <person name="Brown M.T."/>
            <person name="Hayes R.D."/>
            <person name="Mukherjee M."/>
            <person name="Okumura C.Y."/>
            <person name="Schneider R."/>
            <person name="Smith A.J."/>
            <person name="Vanacova S."/>
            <person name="Villalvazo M."/>
            <person name="Haas B.J."/>
            <person name="Pertea M."/>
            <person name="Feldblyum T.V."/>
            <person name="Utterback T.R."/>
            <person name="Shu C.L."/>
            <person name="Osoegawa K."/>
            <person name="de Jong P.J."/>
            <person name="Hrdy I."/>
            <person name="Horvathova L."/>
            <person name="Zubacova Z."/>
            <person name="Dolezal P."/>
            <person name="Malik S.B."/>
            <person name="Logsdon J.M. Jr."/>
            <person name="Henze K."/>
            <person name="Gupta A."/>
            <person name="Wang C.C."/>
            <person name="Dunne R.L."/>
            <person name="Upcroft J.A."/>
            <person name="Upcroft P."/>
            <person name="White O."/>
            <person name="Salzberg S.L."/>
            <person name="Tang P."/>
            <person name="Chiu C.-H."/>
            <person name="Lee Y.-S."/>
            <person name="Embley T.M."/>
            <person name="Coombs G.H."/>
            <person name="Mottram J.C."/>
            <person name="Tachezy J."/>
            <person name="Fraser-Liggett C.M."/>
            <person name="Johnson P.J."/>
        </authorList>
    </citation>
    <scope>NUCLEOTIDE SEQUENCE [LARGE SCALE GENOMIC DNA]</scope>
    <source>
        <strain evidence="2">G3</strain>
    </source>
</reference>
<keyword evidence="3" id="KW-1185">Reference proteome</keyword>
<gene>
    <name evidence="2" type="ORF">TVAG_333610</name>
</gene>
<reference evidence="2" key="1">
    <citation type="submission" date="2006-10" db="EMBL/GenBank/DDBJ databases">
        <authorList>
            <person name="Amadeo P."/>
            <person name="Zhao Q."/>
            <person name="Wortman J."/>
            <person name="Fraser-Liggett C."/>
            <person name="Carlton J."/>
        </authorList>
    </citation>
    <scope>NUCLEOTIDE SEQUENCE</scope>
    <source>
        <strain evidence="2">G3</strain>
    </source>
</reference>
<proteinExistence type="predicted"/>